<reference evidence="4" key="1">
    <citation type="submission" date="2020-10" db="EMBL/GenBank/DDBJ databases">
        <authorList>
            <person name="Gilroy R."/>
        </authorList>
    </citation>
    <scope>NUCLEOTIDE SEQUENCE</scope>
    <source>
        <strain evidence="4">18911</strain>
    </source>
</reference>
<dbReference type="InterPro" id="IPR045735">
    <property type="entry name" value="Spore_III_AA_AAA+_ATPase"/>
</dbReference>
<reference evidence="4" key="2">
    <citation type="journal article" date="2021" name="PeerJ">
        <title>Extensive microbial diversity within the chicken gut microbiome revealed by metagenomics and culture.</title>
        <authorList>
            <person name="Gilroy R."/>
            <person name="Ravi A."/>
            <person name="Getino M."/>
            <person name="Pursley I."/>
            <person name="Horton D.L."/>
            <person name="Alikhan N.F."/>
            <person name="Baker D."/>
            <person name="Gharbi K."/>
            <person name="Hall N."/>
            <person name="Watson M."/>
            <person name="Adriaenssens E.M."/>
            <person name="Foster-Nyarko E."/>
            <person name="Jarju S."/>
            <person name="Secka A."/>
            <person name="Antonio M."/>
            <person name="Oren A."/>
            <person name="Chaudhuri R.R."/>
            <person name="La Ragione R."/>
            <person name="Hildebrand F."/>
            <person name="Pallen M.J."/>
        </authorList>
    </citation>
    <scope>NUCLEOTIDE SEQUENCE</scope>
    <source>
        <strain evidence="4">18911</strain>
    </source>
</reference>
<dbReference type="Proteomes" id="UP000824094">
    <property type="component" value="Unassembled WGS sequence"/>
</dbReference>
<dbReference type="PANTHER" id="PTHR20953">
    <property type="entry name" value="KINASE-RELATED"/>
    <property type="match status" value="1"/>
</dbReference>
<keyword evidence="2" id="KW-0067">ATP-binding</keyword>
<evidence type="ECO:0000259" key="3">
    <source>
        <dbReference type="Pfam" id="PF19568"/>
    </source>
</evidence>
<comment type="caution">
    <text evidence="4">The sequence shown here is derived from an EMBL/GenBank/DDBJ whole genome shotgun (WGS) entry which is preliminary data.</text>
</comment>
<dbReference type="InterPro" id="IPR027417">
    <property type="entry name" value="P-loop_NTPase"/>
</dbReference>
<dbReference type="EMBL" id="DVNF01000119">
    <property type="protein sequence ID" value="HIU60537.1"/>
    <property type="molecule type" value="Genomic_DNA"/>
</dbReference>
<evidence type="ECO:0000256" key="1">
    <source>
        <dbReference type="ARBA" id="ARBA00022741"/>
    </source>
</evidence>
<evidence type="ECO:0000313" key="4">
    <source>
        <dbReference type="EMBL" id="HIU60537.1"/>
    </source>
</evidence>
<protein>
    <recommendedName>
        <fullName evidence="3">Stage III sporulation protein AA AAA+ ATPase domain-containing protein</fullName>
    </recommendedName>
</protein>
<gene>
    <name evidence="4" type="ORF">IAB05_04020</name>
</gene>
<evidence type="ECO:0000313" key="5">
    <source>
        <dbReference type="Proteomes" id="UP000824094"/>
    </source>
</evidence>
<sequence>MLESLLGEELYSDAVKLFKIEQIAEIRIRIGRKLAVKDIYSNRFGQHIVTEADISGIIKRATKNSLYAFQEELSKGYLPYSGGIRIGIAGTGVIEKDRLITFKNITSLTVRIPHEVLGVANKISALLDPFDNLLIVSPPFGGKTTMLRDIARILSNKFDTLVLDERGEFGMAGATFGDRIDFITGTPKTLAAEGAVRAMSPEVIVLDELYPPKDGLILNELARSGIKLAAGIHSDSAEGAIERYPLLKELFSSCVVLSNKPRAGSIKSVVRIQ</sequence>
<proteinExistence type="predicted"/>
<dbReference type="AlphaFoldDB" id="A0A9D1MI43"/>
<accession>A0A9D1MI43</accession>
<evidence type="ECO:0000256" key="2">
    <source>
        <dbReference type="ARBA" id="ARBA00022840"/>
    </source>
</evidence>
<dbReference type="GO" id="GO:0005524">
    <property type="term" value="F:ATP binding"/>
    <property type="evidence" value="ECO:0007669"/>
    <property type="project" value="UniProtKB-KW"/>
</dbReference>
<feature type="domain" description="Stage III sporulation protein AA AAA+ ATPase" evidence="3">
    <location>
        <begin position="18"/>
        <end position="268"/>
    </location>
</feature>
<keyword evidence="1" id="KW-0547">Nucleotide-binding</keyword>
<organism evidence="4 5">
    <name type="scientific">Candidatus Stercoripulliclostridium merdigallinarum</name>
    <dbReference type="NCBI Taxonomy" id="2840951"/>
    <lineage>
        <taxon>Bacteria</taxon>
        <taxon>Bacillati</taxon>
        <taxon>Bacillota</taxon>
        <taxon>Clostridia</taxon>
        <taxon>Eubacteriales</taxon>
        <taxon>Candidatus Stercoripulliclostridium</taxon>
    </lineage>
</organism>
<dbReference type="Gene3D" id="3.40.50.300">
    <property type="entry name" value="P-loop containing nucleotide triphosphate hydrolases"/>
    <property type="match status" value="1"/>
</dbReference>
<dbReference type="PANTHER" id="PTHR20953:SF3">
    <property type="entry name" value="P-LOOP CONTAINING NUCLEOSIDE TRIPHOSPHATE HYDROLASES SUPERFAMILY PROTEIN"/>
    <property type="match status" value="1"/>
</dbReference>
<dbReference type="Pfam" id="PF19568">
    <property type="entry name" value="Spore_III_AA"/>
    <property type="match status" value="1"/>
</dbReference>
<name>A0A9D1MI43_9FIRM</name>
<dbReference type="SUPFAM" id="SSF52540">
    <property type="entry name" value="P-loop containing nucleoside triphosphate hydrolases"/>
    <property type="match status" value="1"/>
</dbReference>